<dbReference type="EMBL" id="MU864771">
    <property type="protein sequence ID" value="KAK4182083.1"/>
    <property type="molecule type" value="Genomic_DNA"/>
</dbReference>
<dbReference type="Pfam" id="PF00096">
    <property type="entry name" value="zf-C2H2"/>
    <property type="match status" value="1"/>
</dbReference>
<feature type="region of interest" description="Disordered" evidence="2">
    <location>
        <begin position="159"/>
        <end position="205"/>
    </location>
</feature>
<organism evidence="4 5">
    <name type="scientific">Podospora australis</name>
    <dbReference type="NCBI Taxonomy" id="1536484"/>
    <lineage>
        <taxon>Eukaryota</taxon>
        <taxon>Fungi</taxon>
        <taxon>Dikarya</taxon>
        <taxon>Ascomycota</taxon>
        <taxon>Pezizomycotina</taxon>
        <taxon>Sordariomycetes</taxon>
        <taxon>Sordariomycetidae</taxon>
        <taxon>Sordariales</taxon>
        <taxon>Podosporaceae</taxon>
        <taxon>Podospora</taxon>
    </lineage>
</organism>
<proteinExistence type="predicted"/>
<protein>
    <recommendedName>
        <fullName evidence="3">C2H2-type domain-containing protein</fullName>
    </recommendedName>
</protein>
<dbReference type="InterPro" id="IPR036236">
    <property type="entry name" value="Znf_C2H2_sf"/>
</dbReference>
<accession>A0AAN6WI72</accession>
<reference evidence="4" key="1">
    <citation type="journal article" date="2023" name="Mol. Phylogenet. Evol.">
        <title>Genome-scale phylogeny and comparative genomics of the fungal order Sordariales.</title>
        <authorList>
            <person name="Hensen N."/>
            <person name="Bonometti L."/>
            <person name="Westerberg I."/>
            <person name="Brannstrom I.O."/>
            <person name="Guillou S."/>
            <person name="Cros-Aarteil S."/>
            <person name="Calhoun S."/>
            <person name="Haridas S."/>
            <person name="Kuo A."/>
            <person name="Mondo S."/>
            <person name="Pangilinan J."/>
            <person name="Riley R."/>
            <person name="LaButti K."/>
            <person name="Andreopoulos B."/>
            <person name="Lipzen A."/>
            <person name="Chen C."/>
            <person name="Yan M."/>
            <person name="Daum C."/>
            <person name="Ng V."/>
            <person name="Clum A."/>
            <person name="Steindorff A."/>
            <person name="Ohm R.A."/>
            <person name="Martin F."/>
            <person name="Silar P."/>
            <person name="Natvig D.O."/>
            <person name="Lalanne C."/>
            <person name="Gautier V."/>
            <person name="Ament-Velasquez S.L."/>
            <person name="Kruys A."/>
            <person name="Hutchinson M.I."/>
            <person name="Powell A.J."/>
            <person name="Barry K."/>
            <person name="Miller A.N."/>
            <person name="Grigoriev I.V."/>
            <person name="Debuchy R."/>
            <person name="Gladieux P."/>
            <person name="Hiltunen Thoren M."/>
            <person name="Johannesson H."/>
        </authorList>
    </citation>
    <scope>NUCLEOTIDE SEQUENCE</scope>
    <source>
        <strain evidence="4">PSN309</strain>
    </source>
</reference>
<evidence type="ECO:0000313" key="5">
    <source>
        <dbReference type="Proteomes" id="UP001302126"/>
    </source>
</evidence>
<keyword evidence="1" id="KW-0479">Metal-binding</keyword>
<dbReference type="InterPro" id="IPR013087">
    <property type="entry name" value="Znf_C2H2_type"/>
</dbReference>
<evidence type="ECO:0000256" key="2">
    <source>
        <dbReference type="SAM" id="MobiDB-lite"/>
    </source>
</evidence>
<name>A0AAN6WI72_9PEZI</name>
<evidence type="ECO:0000259" key="3">
    <source>
        <dbReference type="PROSITE" id="PS50157"/>
    </source>
</evidence>
<dbReference type="AlphaFoldDB" id="A0AAN6WI72"/>
<reference evidence="4" key="2">
    <citation type="submission" date="2023-05" db="EMBL/GenBank/DDBJ databases">
        <authorList>
            <consortium name="Lawrence Berkeley National Laboratory"/>
            <person name="Steindorff A."/>
            <person name="Hensen N."/>
            <person name="Bonometti L."/>
            <person name="Westerberg I."/>
            <person name="Brannstrom I.O."/>
            <person name="Guillou S."/>
            <person name="Cros-Aarteil S."/>
            <person name="Calhoun S."/>
            <person name="Haridas S."/>
            <person name="Kuo A."/>
            <person name="Mondo S."/>
            <person name="Pangilinan J."/>
            <person name="Riley R."/>
            <person name="Labutti K."/>
            <person name="Andreopoulos B."/>
            <person name="Lipzen A."/>
            <person name="Chen C."/>
            <person name="Yanf M."/>
            <person name="Daum C."/>
            <person name="Ng V."/>
            <person name="Clum A."/>
            <person name="Ohm R."/>
            <person name="Martin F."/>
            <person name="Silar P."/>
            <person name="Natvig D."/>
            <person name="Lalanne C."/>
            <person name="Gautier V."/>
            <person name="Ament-Velasquez S.L."/>
            <person name="Kruys A."/>
            <person name="Hutchinson M.I."/>
            <person name="Powell A.J."/>
            <person name="Barry K."/>
            <person name="Miller A.N."/>
            <person name="Grigoriev I.V."/>
            <person name="Debuchy R."/>
            <person name="Gladieux P."/>
            <person name="Thoren M.H."/>
            <person name="Johannesson H."/>
        </authorList>
    </citation>
    <scope>NUCLEOTIDE SEQUENCE</scope>
    <source>
        <strain evidence="4">PSN309</strain>
    </source>
</reference>
<dbReference type="Proteomes" id="UP001302126">
    <property type="component" value="Unassembled WGS sequence"/>
</dbReference>
<feature type="domain" description="C2H2-type" evidence="3">
    <location>
        <begin position="214"/>
        <end position="242"/>
    </location>
</feature>
<gene>
    <name evidence="4" type="ORF">QBC35DRAFT_210947</name>
</gene>
<feature type="domain" description="C2H2-type" evidence="3">
    <location>
        <begin position="251"/>
        <end position="277"/>
    </location>
</feature>
<comment type="caution">
    <text evidence="4">The sequence shown here is derived from an EMBL/GenBank/DDBJ whole genome shotgun (WGS) entry which is preliminary data.</text>
</comment>
<dbReference type="SMART" id="SM00355">
    <property type="entry name" value="ZnF_C2H2"/>
    <property type="match status" value="2"/>
</dbReference>
<dbReference type="PROSITE" id="PS00028">
    <property type="entry name" value="ZINC_FINGER_C2H2_1"/>
    <property type="match status" value="1"/>
</dbReference>
<keyword evidence="1" id="KW-0863">Zinc-finger</keyword>
<sequence>MEESGFAPDPEEVLPWSSDDQAFDNLFEGFHFDFDNLESPKFDWFSAGHNEQETQQCRELHVTEHTAAQTIPAYDVSPLDSWAPGDHGFHQPISSSPDLSTIEDIISDGSTTWTPSDGSSFIYSSVGSQTTTTSPVFLTESLILSEPFQDLRLRNMAQPLGSQSSKTTSQGNRSIMPKAPKRSPAPSIGRTRRRQRRTPQAMPAREQRILEKPVKCPICGHGHAYKADLKKHIRSNHPERAAEFGLTITRSACESCSATFARQDHLLRHRRNKHGWQ</sequence>
<keyword evidence="1" id="KW-0862">Zinc</keyword>
<dbReference type="PROSITE" id="PS50157">
    <property type="entry name" value="ZINC_FINGER_C2H2_2"/>
    <property type="match status" value="2"/>
</dbReference>
<evidence type="ECO:0000313" key="4">
    <source>
        <dbReference type="EMBL" id="KAK4182083.1"/>
    </source>
</evidence>
<dbReference type="GO" id="GO:0008270">
    <property type="term" value="F:zinc ion binding"/>
    <property type="evidence" value="ECO:0007669"/>
    <property type="project" value="UniProtKB-KW"/>
</dbReference>
<evidence type="ECO:0000256" key="1">
    <source>
        <dbReference type="PROSITE-ProRule" id="PRU00042"/>
    </source>
</evidence>
<keyword evidence="5" id="KW-1185">Reference proteome</keyword>
<dbReference type="SUPFAM" id="SSF57667">
    <property type="entry name" value="beta-beta-alpha zinc fingers"/>
    <property type="match status" value="1"/>
</dbReference>
<dbReference type="Gene3D" id="3.30.160.60">
    <property type="entry name" value="Classic Zinc Finger"/>
    <property type="match status" value="1"/>
</dbReference>
<feature type="compositionally biased region" description="Polar residues" evidence="2">
    <location>
        <begin position="160"/>
        <end position="173"/>
    </location>
</feature>